<comment type="catalytic activity">
    <reaction evidence="2">
        <text>2 GTP = 3',3'-c-di-GMP + 2 diphosphate</text>
        <dbReference type="Rhea" id="RHEA:24898"/>
        <dbReference type="ChEBI" id="CHEBI:33019"/>
        <dbReference type="ChEBI" id="CHEBI:37565"/>
        <dbReference type="ChEBI" id="CHEBI:58805"/>
        <dbReference type="EC" id="2.7.7.65"/>
    </reaction>
</comment>
<protein>
    <recommendedName>
        <fullName evidence="1">diguanylate cyclase</fullName>
        <ecNumber evidence="1">2.7.7.65</ecNumber>
    </recommendedName>
</protein>
<dbReference type="NCBIfam" id="TIGR00229">
    <property type="entry name" value="sensory_box"/>
    <property type="match status" value="1"/>
</dbReference>
<evidence type="ECO:0000256" key="2">
    <source>
        <dbReference type="ARBA" id="ARBA00034247"/>
    </source>
</evidence>
<evidence type="ECO:0000259" key="3">
    <source>
        <dbReference type="PROSITE" id="PS50887"/>
    </source>
</evidence>
<accession>A0A5C1QKL1</accession>
<evidence type="ECO:0000256" key="1">
    <source>
        <dbReference type="ARBA" id="ARBA00012528"/>
    </source>
</evidence>
<dbReference type="Gene3D" id="3.30.70.270">
    <property type="match status" value="1"/>
</dbReference>
<dbReference type="InterPro" id="IPR000160">
    <property type="entry name" value="GGDEF_dom"/>
</dbReference>
<dbReference type="InterPro" id="IPR000014">
    <property type="entry name" value="PAS"/>
</dbReference>
<dbReference type="InterPro" id="IPR050469">
    <property type="entry name" value="Diguanylate_Cyclase"/>
</dbReference>
<dbReference type="NCBIfam" id="TIGR00254">
    <property type="entry name" value="GGDEF"/>
    <property type="match status" value="1"/>
</dbReference>
<sequence length="563" mass="64335">MASPMVETNTFPNVTCSVTGLALRQLEEWKDVAMGPSFSSGFKIIGTKTLVIEGRGFANFSAEVASVEYGINIVKTYMNSPPECLIIQDWKDFKNASWRARNYFMKNIVNDAALAGIIFCNATPRQEMSVLLAKKMKILNTDIRICNTYTEAALMAARFEQLGQLPEVRDSLLQKLRSWGKYRRDRAFNQPILDLLEYLNSIDWTSRKPRPSSYRIESNHPLLPIFDALTLIKSQLDKTTVERDQFMKSLLEQQEMLEEELENRTQKIREGEQYFSRILEYSPVSIVLLDKALNISYINQMVEDSFEYDRNDLKGVGVLETLFCHLDVAAEASLRSQLETLLPPPAEPGCYGPVEIQIPAKDGTIHFTETTFTSIEEGYLVTIVDVSLRKKAEEKLYSLSVTDSMTGFYNRRHYQDCMEKEFLRAERYGHPLTLIVFDVDFFKRINDQYGHPAGDAVLRHLAALSRDCFRTTDLQFRIGGEEFAILLPESSEDLGWVAAERFRRSVEVNSTPYEDILIPHTISLGIATTGDKTERVEDFIKRTDIALYQAKHLGRNRTETAFS</sequence>
<keyword evidence="5" id="KW-1185">Reference proteome</keyword>
<dbReference type="CDD" id="cd00130">
    <property type="entry name" value="PAS"/>
    <property type="match status" value="1"/>
</dbReference>
<dbReference type="GO" id="GO:0052621">
    <property type="term" value="F:diguanylate cyclase activity"/>
    <property type="evidence" value="ECO:0007669"/>
    <property type="project" value="UniProtKB-EC"/>
</dbReference>
<dbReference type="KEGG" id="ock:EXM22_09075"/>
<dbReference type="PANTHER" id="PTHR45138:SF9">
    <property type="entry name" value="DIGUANYLATE CYCLASE DGCM-RELATED"/>
    <property type="match status" value="1"/>
</dbReference>
<dbReference type="SUPFAM" id="SSF55073">
    <property type="entry name" value="Nucleotide cyclase"/>
    <property type="match status" value="1"/>
</dbReference>
<dbReference type="Gene3D" id="3.30.450.20">
    <property type="entry name" value="PAS domain"/>
    <property type="match status" value="1"/>
</dbReference>
<gene>
    <name evidence="4" type="ORF">EXM22_09075</name>
</gene>
<dbReference type="FunFam" id="3.30.70.270:FF:000001">
    <property type="entry name" value="Diguanylate cyclase domain protein"/>
    <property type="match status" value="1"/>
</dbReference>
<dbReference type="PANTHER" id="PTHR45138">
    <property type="entry name" value="REGULATORY COMPONENTS OF SENSORY TRANSDUCTION SYSTEM"/>
    <property type="match status" value="1"/>
</dbReference>
<organism evidence="4 5">
    <name type="scientific">Oceanispirochaeta crateris</name>
    <dbReference type="NCBI Taxonomy" id="2518645"/>
    <lineage>
        <taxon>Bacteria</taxon>
        <taxon>Pseudomonadati</taxon>
        <taxon>Spirochaetota</taxon>
        <taxon>Spirochaetia</taxon>
        <taxon>Spirochaetales</taxon>
        <taxon>Spirochaetaceae</taxon>
        <taxon>Oceanispirochaeta</taxon>
    </lineage>
</organism>
<dbReference type="EMBL" id="CP036150">
    <property type="protein sequence ID" value="QEN08131.1"/>
    <property type="molecule type" value="Genomic_DNA"/>
</dbReference>
<dbReference type="SUPFAM" id="SSF55785">
    <property type="entry name" value="PYP-like sensor domain (PAS domain)"/>
    <property type="match status" value="1"/>
</dbReference>
<feature type="domain" description="GGDEF" evidence="3">
    <location>
        <begin position="430"/>
        <end position="563"/>
    </location>
</feature>
<dbReference type="InterPro" id="IPR043128">
    <property type="entry name" value="Rev_trsase/Diguanyl_cyclase"/>
</dbReference>
<dbReference type="Pfam" id="PF00990">
    <property type="entry name" value="GGDEF"/>
    <property type="match status" value="1"/>
</dbReference>
<dbReference type="PROSITE" id="PS50887">
    <property type="entry name" value="GGDEF"/>
    <property type="match status" value="1"/>
</dbReference>
<dbReference type="InterPro" id="IPR035965">
    <property type="entry name" value="PAS-like_dom_sf"/>
</dbReference>
<reference evidence="4 5" key="1">
    <citation type="submission" date="2019-02" db="EMBL/GenBank/DDBJ databases">
        <title>Complete Genome Sequence and Methylome Analysis of free living Spirochaetas.</title>
        <authorList>
            <person name="Fomenkov A."/>
            <person name="Dubinina G."/>
            <person name="Leshcheva N."/>
            <person name="Mikheeva N."/>
            <person name="Grabovich M."/>
            <person name="Vincze T."/>
            <person name="Roberts R.J."/>
        </authorList>
    </citation>
    <scope>NUCLEOTIDE SEQUENCE [LARGE SCALE GENOMIC DNA]</scope>
    <source>
        <strain evidence="4 5">K2</strain>
    </source>
</reference>
<dbReference type="Proteomes" id="UP000324209">
    <property type="component" value="Chromosome"/>
</dbReference>
<dbReference type="CDD" id="cd01949">
    <property type="entry name" value="GGDEF"/>
    <property type="match status" value="1"/>
</dbReference>
<dbReference type="OrthoDB" id="9805474at2"/>
<dbReference type="SMART" id="SM00091">
    <property type="entry name" value="PAS"/>
    <property type="match status" value="1"/>
</dbReference>
<name>A0A5C1QKL1_9SPIO</name>
<dbReference type="InterPro" id="IPR029787">
    <property type="entry name" value="Nucleotide_cyclase"/>
</dbReference>
<dbReference type="EC" id="2.7.7.65" evidence="1"/>
<evidence type="ECO:0000313" key="5">
    <source>
        <dbReference type="Proteomes" id="UP000324209"/>
    </source>
</evidence>
<proteinExistence type="predicted"/>
<dbReference type="AlphaFoldDB" id="A0A5C1QKL1"/>
<dbReference type="SMART" id="SM00267">
    <property type="entry name" value="GGDEF"/>
    <property type="match status" value="1"/>
</dbReference>
<evidence type="ECO:0000313" key="4">
    <source>
        <dbReference type="EMBL" id="QEN08131.1"/>
    </source>
</evidence>